<gene>
    <name evidence="2" type="primary">SPOP_30</name>
    <name evidence="2" type="ORF">TNIN_137341</name>
</gene>
<dbReference type="InterPro" id="IPR000210">
    <property type="entry name" value="BTB/POZ_dom"/>
</dbReference>
<dbReference type="SMART" id="SM00225">
    <property type="entry name" value="BTB"/>
    <property type="match status" value="1"/>
</dbReference>
<dbReference type="Gene3D" id="3.30.710.10">
    <property type="entry name" value="Potassium Channel Kv1.1, Chain A"/>
    <property type="match status" value="1"/>
</dbReference>
<dbReference type="SUPFAM" id="SSF54695">
    <property type="entry name" value="POZ domain"/>
    <property type="match status" value="1"/>
</dbReference>
<dbReference type="EMBL" id="BMAV01013226">
    <property type="protein sequence ID" value="GFY60631.1"/>
    <property type="molecule type" value="Genomic_DNA"/>
</dbReference>
<proteinExistence type="predicted"/>
<reference evidence="2" key="1">
    <citation type="submission" date="2020-08" db="EMBL/GenBank/DDBJ databases">
        <title>Multicomponent nature underlies the extraordinary mechanical properties of spider dragline silk.</title>
        <authorList>
            <person name="Kono N."/>
            <person name="Nakamura H."/>
            <person name="Mori M."/>
            <person name="Yoshida Y."/>
            <person name="Ohtoshi R."/>
            <person name="Malay A.D."/>
            <person name="Moran D.A.P."/>
            <person name="Tomita M."/>
            <person name="Numata K."/>
            <person name="Arakawa K."/>
        </authorList>
    </citation>
    <scope>NUCLEOTIDE SEQUENCE</scope>
</reference>
<sequence>MAHAENNEANNSRQRGFLQLEATSRSVLWTLENYYNVLITEHSMCSNTFRIPTLSGYLFYLSLSLNDDIFSLNVIRVVKTSYFLRASFKSNVKASIVLKDTLNQIQLSRELIIMKDNISAPINFAKSNNSSGIFSSDACLEIKCTIIVSETENVRPCQKMKTPRECESDYVPSISTNELKNHLQVILEDEEDNHVTIFVDNDIFQVHRTILCSNSPVFAAMFEHDTSEKTMNQIYIDDLSVDTIGEILSFMYFGSTSKLCHQKAMDVYSAADKYAIMNLKRKCSNFLVNNLTQELVLDVLIMADRHGDDDLKELVIKFLVNEASNIVESDEFLSFVETEPELGRCIILHLLKHMPK</sequence>
<dbReference type="PROSITE" id="PS50097">
    <property type="entry name" value="BTB"/>
    <property type="match status" value="1"/>
</dbReference>
<name>A0A8X7C7L1_9ARAC</name>
<organism evidence="2 3">
    <name type="scientific">Trichonephila inaurata madagascariensis</name>
    <dbReference type="NCBI Taxonomy" id="2747483"/>
    <lineage>
        <taxon>Eukaryota</taxon>
        <taxon>Metazoa</taxon>
        <taxon>Ecdysozoa</taxon>
        <taxon>Arthropoda</taxon>
        <taxon>Chelicerata</taxon>
        <taxon>Arachnida</taxon>
        <taxon>Araneae</taxon>
        <taxon>Araneomorphae</taxon>
        <taxon>Entelegynae</taxon>
        <taxon>Araneoidea</taxon>
        <taxon>Nephilidae</taxon>
        <taxon>Trichonephila</taxon>
        <taxon>Trichonephila inaurata</taxon>
    </lineage>
</organism>
<dbReference type="Proteomes" id="UP000886998">
    <property type="component" value="Unassembled WGS sequence"/>
</dbReference>
<feature type="domain" description="BTB" evidence="1">
    <location>
        <begin position="193"/>
        <end position="254"/>
    </location>
</feature>
<evidence type="ECO:0000259" key="1">
    <source>
        <dbReference type="PROSITE" id="PS50097"/>
    </source>
</evidence>
<dbReference type="PANTHER" id="PTHR24413">
    <property type="entry name" value="SPECKLE-TYPE POZ PROTEIN"/>
    <property type="match status" value="1"/>
</dbReference>
<protein>
    <submittedName>
        <fullName evidence="2">Speckle-type POZ protein</fullName>
    </submittedName>
</protein>
<keyword evidence="3" id="KW-1185">Reference proteome</keyword>
<accession>A0A8X7C7L1</accession>
<evidence type="ECO:0000313" key="2">
    <source>
        <dbReference type="EMBL" id="GFY60631.1"/>
    </source>
</evidence>
<dbReference type="InterPro" id="IPR011333">
    <property type="entry name" value="SKP1/BTB/POZ_sf"/>
</dbReference>
<dbReference type="OrthoDB" id="6420296at2759"/>
<dbReference type="Pfam" id="PF00651">
    <property type="entry name" value="BTB"/>
    <property type="match status" value="1"/>
</dbReference>
<evidence type="ECO:0000313" key="3">
    <source>
        <dbReference type="Proteomes" id="UP000886998"/>
    </source>
</evidence>
<comment type="caution">
    <text evidence="2">The sequence shown here is derived from an EMBL/GenBank/DDBJ whole genome shotgun (WGS) entry which is preliminary data.</text>
</comment>
<dbReference type="Gene3D" id="1.25.40.420">
    <property type="match status" value="1"/>
</dbReference>
<dbReference type="AlphaFoldDB" id="A0A8X7C7L1"/>